<sequence length="301" mass="31273">MPSFSPDYDHAGAGSSDARCLTPDDQGYPARLRDLAQAPRQLWVRGTMAIGEPPAVAIVGTRLATGYGLRVAKAISTACARAGVCVVSGLARGIDAAAHEAALDAHGRTVAVLGTGIDQYYPRAHRTLQERIARDGLVMSELGPGDTGHGGSFPLRNRLIAALADITVVVEAPESSGALNTARYAQELGRTLAVVPHPIDSPNGRGSNALLKLHHAEPVCQPDDVLALLRMSASPSVGICLEGDAALCWDALQHGVTDVNAMARHTALSPRQISSILALLEIDGLVTFDAAGQPRPAVGLG</sequence>
<dbReference type="Pfam" id="PF17782">
    <property type="entry name" value="WHD_DprA"/>
    <property type="match status" value="1"/>
</dbReference>
<reference evidence="5 6" key="1">
    <citation type="journal article" date="2014" name="Proc. Natl. Acad. Sci. U.S.A.">
        <title>Functional type 2 photosynthetic reaction centers found in the rare bacterial phylum Gemmatimonadetes.</title>
        <authorList>
            <person name="Zeng Y."/>
            <person name="Feng F."/>
            <person name="Medova H."/>
            <person name="Dean J."/>
            <person name="Koblizek M."/>
        </authorList>
    </citation>
    <scope>NUCLEOTIDE SEQUENCE [LARGE SCALE GENOMIC DNA]</scope>
    <source>
        <strain evidence="5 6">AP64</strain>
    </source>
</reference>
<dbReference type="eggNOG" id="COG0758">
    <property type="taxonomic scope" value="Bacteria"/>
</dbReference>
<dbReference type="GO" id="GO:0009294">
    <property type="term" value="P:DNA-mediated transformation"/>
    <property type="evidence" value="ECO:0007669"/>
    <property type="project" value="InterPro"/>
</dbReference>
<keyword evidence="6" id="KW-1185">Reference proteome</keyword>
<protein>
    <submittedName>
        <fullName evidence="5">Uncharacterized protein</fullName>
    </submittedName>
</protein>
<dbReference type="InterPro" id="IPR041614">
    <property type="entry name" value="DprA_WH"/>
</dbReference>
<evidence type="ECO:0000313" key="6">
    <source>
        <dbReference type="Proteomes" id="UP000076404"/>
    </source>
</evidence>
<evidence type="ECO:0000259" key="4">
    <source>
        <dbReference type="Pfam" id="PF17782"/>
    </source>
</evidence>
<dbReference type="PANTHER" id="PTHR43022">
    <property type="entry name" value="PROTEIN SMF"/>
    <property type="match status" value="1"/>
</dbReference>
<dbReference type="PANTHER" id="PTHR43022:SF1">
    <property type="entry name" value="PROTEIN SMF"/>
    <property type="match status" value="1"/>
</dbReference>
<reference evidence="5 6" key="2">
    <citation type="journal article" date="2016" name="Environ. Microbiol. Rep.">
        <title>Metagenomic evidence for the presence of phototrophic Gemmatimonadetes bacteria in diverse environments.</title>
        <authorList>
            <person name="Zeng Y."/>
            <person name="Baumbach J."/>
            <person name="Barbosa E.G."/>
            <person name="Azevedo V."/>
            <person name="Zhang C."/>
            <person name="Koblizek M."/>
        </authorList>
    </citation>
    <scope>NUCLEOTIDE SEQUENCE [LARGE SCALE GENOMIC DNA]</scope>
    <source>
        <strain evidence="5 6">AP64</strain>
    </source>
</reference>
<dbReference type="Proteomes" id="UP000076404">
    <property type="component" value="Chromosome"/>
</dbReference>
<organism evidence="5 6">
    <name type="scientific">Gemmatimonas phototrophica</name>
    <dbReference type="NCBI Taxonomy" id="1379270"/>
    <lineage>
        <taxon>Bacteria</taxon>
        <taxon>Pseudomonadati</taxon>
        <taxon>Gemmatimonadota</taxon>
        <taxon>Gemmatimonadia</taxon>
        <taxon>Gemmatimonadales</taxon>
        <taxon>Gemmatimonadaceae</taxon>
        <taxon>Gemmatimonas</taxon>
    </lineage>
</organism>
<dbReference type="OrthoDB" id="9785707at2"/>
<dbReference type="InterPro" id="IPR036388">
    <property type="entry name" value="WH-like_DNA-bd_sf"/>
</dbReference>
<dbReference type="AlphaFoldDB" id="A0A143BJ66"/>
<comment type="similarity">
    <text evidence="1">Belongs to the DprA/Smf family.</text>
</comment>
<evidence type="ECO:0000256" key="2">
    <source>
        <dbReference type="SAM" id="MobiDB-lite"/>
    </source>
</evidence>
<dbReference type="Pfam" id="PF02481">
    <property type="entry name" value="DNA_processg_A"/>
    <property type="match status" value="1"/>
</dbReference>
<evidence type="ECO:0000313" key="5">
    <source>
        <dbReference type="EMBL" id="AMW05048.1"/>
    </source>
</evidence>
<evidence type="ECO:0000256" key="1">
    <source>
        <dbReference type="ARBA" id="ARBA00006525"/>
    </source>
</evidence>
<gene>
    <name evidence="5" type="ORF">GEMMAAP_09870</name>
</gene>
<feature type="domain" description="DprA winged helix" evidence="4">
    <location>
        <begin position="243"/>
        <end position="287"/>
    </location>
</feature>
<dbReference type="STRING" id="1379270.GEMMAAP_09870"/>
<proteinExistence type="inferred from homology"/>
<dbReference type="Gene3D" id="3.40.50.450">
    <property type="match status" value="1"/>
</dbReference>
<name>A0A143BJ66_9BACT</name>
<feature type="domain" description="Smf/DprA SLOG" evidence="3">
    <location>
        <begin position="20"/>
        <end position="228"/>
    </location>
</feature>
<dbReference type="InterPro" id="IPR057666">
    <property type="entry name" value="DrpA_SLOG"/>
</dbReference>
<dbReference type="RefSeq" id="WP_053334478.1">
    <property type="nucleotide sequence ID" value="NZ_CP011454.1"/>
</dbReference>
<dbReference type="SUPFAM" id="SSF102405">
    <property type="entry name" value="MCP/YpsA-like"/>
    <property type="match status" value="1"/>
</dbReference>
<dbReference type="EMBL" id="CP011454">
    <property type="protein sequence ID" value="AMW05048.1"/>
    <property type="molecule type" value="Genomic_DNA"/>
</dbReference>
<dbReference type="InterPro" id="IPR003488">
    <property type="entry name" value="DprA"/>
</dbReference>
<dbReference type="KEGG" id="gph:GEMMAAP_09870"/>
<accession>A0A143BJ66</accession>
<dbReference type="NCBIfam" id="TIGR00732">
    <property type="entry name" value="dprA"/>
    <property type="match status" value="1"/>
</dbReference>
<evidence type="ECO:0000259" key="3">
    <source>
        <dbReference type="Pfam" id="PF02481"/>
    </source>
</evidence>
<dbReference type="Gene3D" id="1.10.10.10">
    <property type="entry name" value="Winged helix-like DNA-binding domain superfamily/Winged helix DNA-binding domain"/>
    <property type="match status" value="1"/>
</dbReference>
<feature type="region of interest" description="Disordered" evidence="2">
    <location>
        <begin position="1"/>
        <end position="22"/>
    </location>
</feature>